<dbReference type="GO" id="GO:0045944">
    <property type="term" value="P:positive regulation of transcription by RNA polymerase II"/>
    <property type="evidence" value="ECO:0007669"/>
    <property type="project" value="TreeGrafter"/>
</dbReference>
<evidence type="ECO:0000256" key="1">
    <source>
        <dbReference type="ARBA" id="ARBA00004123"/>
    </source>
</evidence>
<dbReference type="PROSITE" id="PS50011">
    <property type="entry name" value="PROTEIN_KINASE_DOM"/>
    <property type="match status" value="1"/>
</dbReference>
<evidence type="ECO:0000256" key="10">
    <source>
        <dbReference type="ARBA" id="ARBA00022840"/>
    </source>
</evidence>
<evidence type="ECO:0000256" key="12">
    <source>
        <dbReference type="ARBA" id="ARBA00048789"/>
    </source>
</evidence>
<proteinExistence type="predicted"/>
<dbReference type="InterPro" id="IPR000719">
    <property type="entry name" value="Prot_kinase_dom"/>
</dbReference>
<dbReference type="SUPFAM" id="SSF54236">
    <property type="entry name" value="Ubiquitin-like"/>
    <property type="match status" value="1"/>
</dbReference>
<dbReference type="EC" id="2.7.11.10" evidence="3"/>
<evidence type="ECO:0000313" key="15">
    <source>
        <dbReference type="Ensembl" id="ENSMMOP00000016919.1"/>
    </source>
</evidence>
<keyword evidence="16" id="KW-1185">Reference proteome</keyword>
<dbReference type="PROSITE" id="PS50053">
    <property type="entry name" value="UBIQUITIN_2"/>
    <property type="match status" value="1"/>
</dbReference>
<keyword evidence="5" id="KW-0723">Serine/threonine-protein kinase</keyword>
<evidence type="ECO:0000256" key="5">
    <source>
        <dbReference type="ARBA" id="ARBA00022527"/>
    </source>
</evidence>
<dbReference type="PANTHER" id="PTHR22969:SF7">
    <property type="entry name" value="INHIBITOR OF NUCLEAR FACTOR KAPPA-B KINASE SUBUNIT BETA"/>
    <property type="match status" value="1"/>
</dbReference>
<evidence type="ECO:0000256" key="3">
    <source>
        <dbReference type="ARBA" id="ARBA00012442"/>
    </source>
</evidence>
<dbReference type="FunFam" id="1.20.1270.250:FF:000002">
    <property type="entry name" value="Putative inhibitor of nuclear factor kappa-B kinase subunit beta"/>
    <property type="match status" value="1"/>
</dbReference>
<keyword evidence="11" id="KW-0539">Nucleus</keyword>
<dbReference type="GO" id="GO:0033209">
    <property type="term" value="P:tumor necrosis factor-mediated signaling pathway"/>
    <property type="evidence" value="ECO:0007669"/>
    <property type="project" value="TreeGrafter"/>
</dbReference>
<feature type="domain" description="Ubiquitin-like" evidence="14">
    <location>
        <begin position="306"/>
        <end position="374"/>
    </location>
</feature>
<protein>
    <recommendedName>
        <fullName evidence="3">IkappaB kinase</fullName>
        <ecNumber evidence="3">2.7.11.10</ecNumber>
    </recommendedName>
</protein>
<dbReference type="Gene3D" id="1.10.510.10">
    <property type="entry name" value="Transferase(Phosphotransferase) domain 1"/>
    <property type="match status" value="1"/>
</dbReference>
<evidence type="ECO:0000256" key="9">
    <source>
        <dbReference type="ARBA" id="ARBA00022777"/>
    </source>
</evidence>
<evidence type="ECO:0000256" key="2">
    <source>
        <dbReference type="ARBA" id="ARBA00004496"/>
    </source>
</evidence>
<dbReference type="PANTHER" id="PTHR22969">
    <property type="entry name" value="IKB KINASE"/>
    <property type="match status" value="1"/>
</dbReference>
<dbReference type="GO" id="GO:0008384">
    <property type="term" value="F:IkappaB kinase activity"/>
    <property type="evidence" value="ECO:0007669"/>
    <property type="project" value="UniProtKB-EC"/>
</dbReference>
<keyword evidence="10" id="KW-0067">ATP-binding</keyword>
<keyword evidence="6" id="KW-0597">Phosphoprotein</keyword>
<reference evidence="15" key="2">
    <citation type="submission" date="2025-09" db="UniProtKB">
        <authorList>
            <consortium name="Ensembl"/>
        </authorList>
    </citation>
    <scope>IDENTIFICATION</scope>
</reference>
<dbReference type="AlphaFoldDB" id="A0A3Q3X4L9"/>
<organism evidence="15 16">
    <name type="scientific">Mola mola</name>
    <name type="common">Ocean sunfish</name>
    <name type="synonym">Tetraodon mola</name>
    <dbReference type="NCBI Taxonomy" id="94237"/>
    <lineage>
        <taxon>Eukaryota</taxon>
        <taxon>Metazoa</taxon>
        <taxon>Chordata</taxon>
        <taxon>Craniata</taxon>
        <taxon>Vertebrata</taxon>
        <taxon>Euteleostomi</taxon>
        <taxon>Actinopterygii</taxon>
        <taxon>Neopterygii</taxon>
        <taxon>Teleostei</taxon>
        <taxon>Neoteleostei</taxon>
        <taxon>Acanthomorphata</taxon>
        <taxon>Eupercaria</taxon>
        <taxon>Tetraodontiformes</taxon>
        <taxon>Molidae</taxon>
        <taxon>Mola</taxon>
    </lineage>
</organism>
<dbReference type="InterPro" id="IPR000626">
    <property type="entry name" value="Ubiquitin-like_dom"/>
</dbReference>
<dbReference type="InterPro" id="IPR046375">
    <property type="entry name" value="IKBKB_SDD_sf"/>
</dbReference>
<dbReference type="Gene3D" id="3.10.20.90">
    <property type="entry name" value="Phosphatidylinositol 3-kinase Catalytic Subunit, Chain A, domain 1"/>
    <property type="match status" value="1"/>
</dbReference>
<feature type="domain" description="Protein kinase" evidence="13">
    <location>
        <begin position="15"/>
        <end position="301"/>
    </location>
</feature>
<evidence type="ECO:0000259" key="14">
    <source>
        <dbReference type="PROSITE" id="PS50053"/>
    </source>
</evidence>
<evidence type="ECO:0000259" key="13">
    <source>
        <dbReference type="PROSITE" id="PS50011"/>
    </source>
</evidence>
<keyword evidence="4" id="KW-0963">Cytoplasm</keyword>
<dbReference type="InterPro" id="IPR011009">
    <property type="entry name" value="Kinase-like_dom_sf"/>
</dbReference>
<dbReference type="Pfam" id="PF18397">
    <property type="entry name" value="IKBKB_SDD"/>
    <property type="match status" value="1"/>
</dbReference>
<dbReference type="FunFam" id="1.10.510.10:FF:000147">
    <property type="entry name" value="Inhibitor of nuclear factor kappa-B kinase subunit beta"/>
    <property type="match status" value="1"/>
</dbReference>
<keyword evidence="7" id="KW-0808">Transferase</keyword>
<dbReference type="STRING" id="94237.ENSMMOP00000016919"/>
<dbReference type="InterPro" id="IPR008271">
    <property type="entry name" value="Ser/Thr_kinase_AS"/>
</dbReference>
<dbReference type="GO" id="GO:0005634">
    <property type="term" value="C:nucleus"/>
    <property type="evidence" value="ECO:0007669"/>
    <property type="project" value="UniProtKB-SubCell"/>
</dbReference>
<evidence type="ECO:0000256" key="7">
    <source>
        <dbReference type="ARBA" id="ARBA00022679"/>
    </source>
</evidence>
<reference evidence="15" key="1">
    <citation type="submission" date="2025-08" db="UniProtKB">
        <authorList>
            <consortium name="Ensembl"/>
        </authorList>
    </citation>
    <scope>IDENTIFICATION</scope>
</reference>
<comment type="subcellular location">
    <subcellularLocation>
        <location evidence="2">Cytoplasm</location>
    </subcellularLocation>
    <subcellularLocation>
        <location evidence="1">Nucleus</location>
    </subcellularLocation>
</comment>
<dbReference type="FunFam" id="3.10.20.90:FF:000326">
    <property type="entry name" value="Inhibitor of kappa light polypeptide gene enhancer in B-cells, kinase beta"/>
    <property type="match status" value="1"/>
</dbReference>
<comment type="catalytic activity">
    <reaction evidence="12">
        <text>L-seryl-[I-kappa-B protein] + ATP = O-phospho-L-seryl-[I-kappa-B protein] + ADP + H(+)</text>
        <dbReference type="Rhea" id="RHEA:19073"/>
        <dbReference type="Rhea" id="RHEA-COMP:13698"/>
        <dbReference type="Rhea" id="RHEA-COMP:13699"/>
        <dbReference type="ChEBI" id="CHEBI:15378"/>
        <dbReference type="ChEBI" id="CHEBI:29999"/>
        <dbReference type="ChEBI" id="CHEBI:30616"/>
        <dbReference type="ChEBI" id="CHEBI:83421"/>
        <dbReference type="ChEBI" id="CHEBI:456216"/>
        <dbReference type="EC" id="2.7.11.10"/>
    </reaction>
</comment>
<evidence type="ECO:0000256" key="6">
    <source>
        <dbReference type="ARBA" id="ARBA00022553"/>
    </source>
</evidence>
<dbReference type="Ensembl" id="ENSMMOT00000017202.1">
    <property type="protein sequence ID" value="ENSMMOP00000016919.1"/>
    <property type="gene ID" value="ENSMMOG00000012885.1"/>
</dbReference>
<keyword evidence="9" id="KW-0418">Kinase</keyword>
<dbReference type="Pfam" id="PF00069">
    <property type="entry name" value="Pkinase"/>
    <property type="match status" value="1"/>
</dbReference>
<dbReference type="InterPro" id="IPR029071">
    <property type="entry name" value="Ubiquitin-like_domsf"/>
</dbReference>
<evidence type="ECO:0000256" key="8">
    <source>
        <dbReference type="ARBA" id="ARBA00022741"/>
    </source>
</evidence>
<evidence type="ECO:0000256" key="11">
    <source>
        <dbReference type="ARBA" id="ARBA00023242"/>
    </source>
</evidence>
<dbReference type="InterPro" id="IPR051180">
    <property type="entry name" value="IKK"/>
</dbReference>
<dbReference type="PROSITE" id="PS00108">
    <property type="entry name" value="PROTEIN_KINASE_ST"/>
    <property type="match status" value="1"/>
</dbReference>
<keyword evidence="8" id="KW-0547">Nucleotide-binding</keyword>
<accession>A0A3Q3X4L9</accession>
<dbReference type="InterPro" id="IPR041185">
    <property type="entry name" value="IKBKB_SDD"/>
</dbReference>
<name>A0A3Q3X4L9_MOLML</name>
<evidence type="ECO:0000313" key="16">
    <source>
        <dbReference type="Proteomes" id="UP000261620"/>
    </source>
</evidence>
<dbReference type="SUPFAM" id="SSF56112">
    <property type="entry name" value="Protein kinase-like (PK-like)"/>
    <property type="match status" value="1"/>
</dbReference>
<dbReference type="Gene3D" id="1.20.1270.250">
    <property type="match status" value="1"/>
</dbReference>
<dbReference type="Proteomes" id="UP000261620">
    <property type="component" value="Unplaced"/>
</dbReference>
<dbReference type="SMART" id="SM00220">
    <property type="entry name" value="S_TKc"/>
    <property type="match status" value="1"/>
</dbReference>
<sequence length="733" mass="84955">MNRVPLQQPQSCGLWELRERLGTGGFGNVTRWQNKETEEQIAIKQCRQELSERNKERWCLEIQIMKRLDHVNVVAAREVPEGMQKLVATNDMPLLAMEYCQGGDLRKYLNLLENCCGLREGSVLILLCDISSALTYLHKKRIIHRDLKPENIVLQQGEKRLIHKIIDLGYAKELDQSSLCTSFVGTLQYLAPELIERQKYTVTVDYWSFGTLVFECITGFRPFLPTWQPVPWHNKLMLKQDDDVAVYEDLSGEVRFSKHLPQPNSLNSLLLEKMERWLQLMLKWSPQKRGKDPEATPSDCFSQLELILQLKLVHVLNMMSAKILTYSVSDDETVADLQLRIEKDTSVPPVDQELLLEAGLALEPHGLATQCSIDYAEIDGRRTDLPLVFLFDRSSCTYEPQFAPRTLPENIRFVQSDPKHVLAYSPLRRTCGQAWHTIRSLKEDWQRLQQGQKAAIMSLLRHNSSLSKQKNEMVSMHQRLVAKLEFFTTSLHIDMDKYQEQTATGIASEKLLGVWREMEQTAVSCGQAKVIELEEEMMQLQPDIVDVQRQPWRSGEALDTLEGKAMEMFRKLREKPRDQRCPGDSQEVVRLVVQAVQFYERKLRDFYTHLSKTAVCRQRVMELLPKVEGEVQKMAESEQVLMSLQERRQRELWNLLKVASTTIFDNESPDVPPLLTHRHSLQQFDESLVEESRTFESRLQSLLHDTMQDSESMEMLSEWTWLRGSQDFSSDLS</sequence>
<dbReference type="GO" id="GO:0008385">
    <property type="term" value="C:IkappaB kinase complex"/>
    <property type="evidence" value="ECO:0007669"/>
    <property type="project" value="TreeGrafter"/>
</dbReference>
<dbReference type="GO" id="GO:0005524">
    <property type="term" value="F:ATP binding"/>
    <property type="evidence" value="ECO:0007669"/>
    <property type="project" value="UniProtKB-KW"/>
</dbReference>
<evidence type="ECO:0000256" key="4">
    <source>
        <dbReference type="ARBA" id="ARBA00022490"/>
    </source>
</evidence>